<proteinExistence type="predicted"/>
<name>A0AAE9IE82_PAEPO</name>
<gene>
    <name evidence="1" type="ORF">MF626_001399</name>
</gene>
<reference evidence="1" key="1">
    <citation type="submission" date="2022-11" db="EMBL/GenBank/DDBJ databases">
        <authorList>
            <person name="Vasilchenko N.G."/>
            <person name="Prazdnova E.V."/>
            <person name="Gorovtsov A.V."/>
            <person name="Chistyakov V.A."/>
            <person name="Pak M.L."/>
        </authorList>
    </citation>
    <scope>NUCLEOTIDE SEQUENCE</scope>
    <source>
        <strain evidence="1">R 4.5</strain>
    </source>
</reference>
<dbReference type="EMBL" id="CP097770">
    <property type="protein sequence ID" value="URJ51934.2"/>
    <property type="molecule type" value="Genomic_DNA"/>
</dbReference>
<organism evidence="1 2">
    <name type="scientific">Paenibacillus polymyxa</name>
    <name type="common">Bacillus polymyxa</name>
    <dbReference type="NCBI Taxonomy" id="1406"/>
    <lineage>
        <taxon>Bacteria</taxon>
        <taxon>Bacillati</taxon>
        <taxon>Bacillota</taxon>
        <taxon>Bacilli</taxon>
        <taxon>Bacillales</taxon>
        <taxon>Paenibacillaceae</taxon>
        <taxon>Paenibacillus</taxon>
    </lineage>
</organism>
<dbReference type="Proteomes" id="UP001055784">
    <property type="component" value="Chromosome"/>
</dbReference>
<dbReference type="AlphaFoldDB" id="A0AAE9IE82"/>
<accession>A0AAE9IE82</accession>
<evidence type="ECO:0000313" key="1">
    <source>
        <dbReference type="EMBL" id="URJ51934.2"/>
    </source>
</evidence>
<evidence type="ECO:0000313" key="2">
    <source>
        <dbReference type="Proteomes" id="UP001055784"/>
    </source>
</evidence>
<sequence>MQAGKLGEQPLTVKSGDLIIALDGALMEISSSEQFGLSGWAVSARLYGMFSEEDSNEIVLRKKTGASQRAKHFESFSCLTHTILNRLM</sequence>
<protein>
    <submittedName>
        <fullName evidence="1">Uncharacterized protein</fullName>
    </submittedName>
</protein>